<sequence length="425" mass="41620">MTDPMPDEYYQRYKPQSHETLFNQLMAGSPTQIDGMVTSWKSAEGSARSVSDTLKRDLERLQPTWNSAAGREFQRRLGLIVSFADHLAGEFTTMHTGLTSMSGALTEAKKQAEAVDPEKTDDNDKTVSGAAKGAAVGTVFGPVGTVAGGVVGGFLGHDQDEEEKAKARERMVVLVATLAAGYGVTDHGWPKTAVQPPADLPGGSPDGKVAPKSAPHSGTPRQAPGTGFSERTSKTTGAGTTRGDDSFGSGDDGLGGPGGATTVPVTGPGGDQTGGFGPSADDPSTGTALQSGGGSLTGTSGLGGGSLGGPLGGGSLGGASPIGSSAGTALSSGTLGTSGTGLAGLSGGGTGGVNGTGSGDGRSAAVGGRSAAGSGSGRSAAGAGRGSGSEEPVDERLTWLTEDDMVWGEDDAPPGVLGAVGPGED</sequence>
<dbReference type="Gene3D" id="1.10.287.1060">
    <property type="entry name" value="ESAT-6-like"/>
    <property type="match status" value="1"/>
</dbReference>
<proteinExistence type="predicted"/>
<feature type="compositionally biased region" description="Acidic residues" evidence="1">
    <location>
        <begin position="401"/>
        <end position="412"/>
    </location>
</feature>
<dbReference type="Proteomes" id="UP001595867">
    <property type="component" value="Unassembled WGS sequence"/>
</dbReference>
<feature type="compositionally biased region" description="Low complexity" evidence="1">
    <location>
        <begin position="361"/>
        <end position="382"/>
    </location>
</feature>
<evidence type="ECO:0000313" key="2">
    <source>
        <dbReference type="EMBL" id="MFC4065157.1"/>
    </source>
</evidence>
<keyword evidence="3" id="KW-1185">Reference proteome</keyword>
<feature type="region of interest" description="Disordered" evidence="1">
    <location>
        <begin position="185"/>
        <end position="425"/>
    </location>
</feature>
<dbReference type="EMBL" id="JBHSBL010000007">
    <property type="protein sequence ID" value="MFC4065157.1"/>
    <property type="molecule type" value="Genomic_DNA"/>
</dbReference>
<dbReference type="RefSeq" id="WP_378066189.1">
    <property type="nucleotide sequence ID" value="NZ_JBHSBL010000007.1"/>
</dbReference>
<organism evidence="2 3">
    <name type="scientific">Actinoplanes subglobosus</name>
    <dbReference type="NCBI Taxonomy" id="1547892"/>
    <lineage>
        <taxon>Bacteria</taxon>
        <taxon>Bacillati</taxon>
        <taxon>Actinomycetota</taxon>
        <taxon>Actinomycetes</taxon>
        <taxon>Micromonosporales</taxon>
        <taxon>Micromonosporaceae</taxon>
        <taxon>Actinoplanes</taxon>
    </lineage>
</organism>
<dbReference type="SUPFAM" id="SSF140453">
    <property type="entry name" value="EsxAB dimer-like"/>
    <property type="match status" value="1"/>
</dbReference>
<feature type="compositionally biased region" description="Gly residues" evidence="1">
    <location>
        <begin position="250"/>
        <end position="259"/>
    </location>
</feature>
<feature type="compositionally biased region" description="Gly residues" evidence="1">
    <location>
        <begin position="267"/>
        <end position="277"/>
    </location>
</feature>
<accession>A0ABV8IQ76</accession>
<dbReference type="InterPro" id="IPR036689">
    <property type="entry name" value="ESAT-6-like_sf"/>
</dbReference>
<gene>
    <name evidence="2" type="ORF">ACFO0C_09450</name>
</gene>
<evidence type="ECO:0000256" key="1">
    <source>
        <dbReference type="SAM" id="MobiDB-lite"/>
    </source>
</evidence>
<feature type="compositionally biased region" description="Gly residues" evidence="1">
    <location>
        <begin position="336"/>
        <end position="360"/>
    </location>
</feature>
<feature type="compositionally biased region" description="Low complexity" evidence="1">
    <location>
        <begin position="318"/>
        <end position="335"/>
    </location>
</feature>
<comment type="caution">
    <text evidence="2">The sequence shown here is derived from an EMBL/GenBank/DDBJ whole genome shotgun (WGS) entry which is preliminary data.</text>
</comment>
<evidence type="ECO:0000313" key="3">
    <source>
        <dbReference type="Proteomes" id="UP001595867"/>
    </source>
</evidence>
<protein>
    <submittedName>
        <fullName evidence="2">WXG100 family type VII secretion target</fullName>
    </submittedName>
</protein>
<reference evidence="3" key="1">
    <citation type="journal article" date="2019" name="Int. J. Syst. Evol. Microbiol.">
        <title>The Global Catalogue of Microorganisms (GCM) 10K type strain sequencing project: providing services to taxonomists for standard genome sequencing and annotation.</title>
        <authorList>
            <consortium name="The Broad Institute Genomics Platform"/>
            <consortium name="The Broad Institute Genome Sequencing Center for Infectious Disease"/>
            <person name="Wu L."/>
            <person name="Ma J."/>
        </authorList>
    </citation>
    <scope>NUCLEOTIDE SEQUENCE [LARGE SCALE GENOMIC DNA]</scope>
    <source>
        <strain evidence="3">TBRC 5832</strain>
    </source>
</reference>
<feature type="compositionally biased region" description="Gly residues" evidence="1">
    <location>
        <begin position="291"/>
        <end position="317"/>
    </location>
</feature>
<name>A0ABV8IQ76_9ACTN</name>